<protein>
    <submittedName>
        <fullName evidence="2">Nuclear transport factor 2 family protein</fullName>
    </submittedName>
</protein>
<proteinExistence type="predicted"/>
<feature type="domain" description="SnoaL-like" evidence="1">
    <location>
        <begin position="10"/>
        <end position="85"/>
    </location>
</feature>
<organism evidence="2 3">
    <name type="scientific">Microbacterium flavum</name>
    <dbReference type="NCBI Taxonomy" id="415216"/>
    <lineage>
        <taxon>Bacteria</taxon>
        <taxon>Bacillati</taxon>
        <taxon>Actinomycetota</taxon>
        <taxon>Actinomycetes</taxon>
        <taxon>Micrococcales</taxon>
        <taxon>Microbacteriaceae</taxon>
        <taxon>Microbacterium</taxon>
    </lineage>
</organism>
<keyword evidence="3" id="KW-1185">Reference proteome</keyword>
<dbReference type="Pfam" id="PF12680">
    <property type="entry name" value="SnoaL_2"/>
    <property type="match status" value="1"/>
</dbReference>
<sequence>MTRTSDWLDGYLRAWRTKDASDVRAIFTDDAEYFFHPYERDPVRGIDAIITAWQEPERTEAVADLAVLVEDARIGIVRGTVDYPGYASYVNLWEVHLADDGRAERFVEWYLKVPEETEVSVSS</sequence>
<evidence type="ECO:0000259" key="1">
    <source>
        <dbReference type="Pfam" id="PF12680"/>
    </source>
</evidence>
<dbReference type="EMBL" id="JAFLHG010000016">
    <property type="protein sequence ID" value="MBT8799260.1"/>
    <property type="molecule type" value="Genomic_DNA"/>
</dbReference>
<reference evidence="2 3" key="1">
    <citation type="submission" date="2021-03" db="EMBL/GenBank/DDBJ databases">
        <title>Microbacterium pauli sp. nov., isolated from microfiltered milk.</title>
        <authorList>
            <person name="Bellassi P."/>
            <person name="Fontana A."/>
            <person name="Callegari M.L."/>
            <person name="Lorenzo M."/>
            <person name="Cappa F."/>
        </authorList>
    </citation>
    <scope>NUCLEOTIDE SEQUENCE [LARGE SCALE GENOMIC DNA]</scope>
    <source>
        <strain evidence="2 3">DSM 18909</strain>
    </source>
</reference>
<comment type="caution">
    <text evidence="2">The sequence shown here is derived from an EMBL/GenBank/DDBJ whole genome shotgun (WGS) entry which is preliminary data.</text>
</comment>
<dbReference type="Gene3D" id="3.10.450.50">
    <property type="match status" value="1"/>
</dbReference>
<dbReference type="Proteomes" id="UP000740605">
    <property type="component" value="Unassembled WGS sequence"/>
</dbReference>
<dbReference type="RefSeq" id="WP_215488495.1">
    <property type="nucleotide sequence ID" value="NZ_BAAAPJ010000001.1"/>
</dbReference>
<dbReference type="SUPFAM" id="SSF54427">
    <property type="entry name" value="NTF2-like"/>
    <property type="match status" value="1"/>
</dbReference>
<accession>A0ABS5XXJ6</accession>
<evidence type="ECO:0000313" key="2">
    <source>
        <dbReference type="EMBL" id="MBT8799260.1"/>
    </source>
</evidence>
<evidence type="ECO:0000313" key="3">
    <source>
        <dbReference type="Proteomes" id="UP000740605"/>
    </source>
</evidence>
<dbReference type="InterPro" id="IPR037401">
    <property type="entry name" value="SnoaL-like"/>
</dbReference>
<name>A0ABS5XXJ6_9MICO</name>
<dbReference type="InterPro" id="IPR032710">
    <property type="entry name" value="NTF2-like_dom_sf"/>
</dbReference>
<gene>
    <name evidence="2" type="ORF">J0P97_14455</name>
</gene>